<dbReference type="RefSeq" id="WP_072721464.1">
    <property type="nucleotide sequence ID" value="NZ_LN889813.1"/>
</dbReference>
<dbReference type="InterPro" id="IPR013216">
    <property type="entry name" value="Methyltransf_11"/>
</dbReference>
<dbReference type="InterPro" id="IPR019734">
    <property type="entry name" value="TPR_rpt"/>
</dbReference>
<dbReference type="PANTHER" id="PTHR44943:SF8">
    <property type="entry name" value="TPR REPEAT-CONTAINING PROTEIN MJ0263"/>
    <property type="match status" value="1"/>
</dbReference>
<feature type="repeat" description="TPR" evidence="3">
    <location>
        <begin position="159"/>
        <end position="192"/>
    </location>
</feature>
<reference evidence="6" key="1">
    <citation type="submission" date="2015-10" db="EMBL/GenBank/DDBJ databases">
        <authorList>
            <person name="Regsiter A."/>
            <person name="william w."/>
        </authorList>
    </citation>
    <scope>NUCLEOTIDE SEQUENCE [LARGE SCALE GENOMIC DNA]</scope>
</reference>
<keyword evidence="6" id="KW-1185">Reference proteome</keyword>
<dbReference type="InterPro" id="IPR013105">
    <property type="entry name" value="TPR_2"/>
</dbReference>
<dbReference type="PROSITE" id="PS50293">
    <property type="entry name" value="TPR_REGION"/>
    <property type="match status" value="2"/>
</dbReference>
<dbReference type="CDD" id="cd02440">
    <property type="entry name" value="AdoMet_MTases"/>
    <property type="match status" value="1"/>
</dbReference>
<dbReference type="InterPro" id="IPR029063">
    <property type="entry name" value="SAM-dependent_MTases_sf"/>
</dbReference>
<proteinExistence type="predicted"/>
<dbReference type="Pfam" id="PF08241">
    <property type="entry name" value="Methyltransf_11"/>
    <property type="match status" value="1"/>
</dbReference>
<dbReference type="Pfam" id="PF13432">
    <property type="entry name" value="TPR_16"/>
    <property type="match status" value="1"/>
</dbReference>
<name>A0A1J1LR58_9CYAN</name>
<feature type="repeat" description="TPR" evidence="3">
    <location>
        <begin position="261"/>
        <end position="294"/>
    </location>
</feature>
<dbReference type="AlphaFoldDB" id="A0A1J1LR58"/>
<feature type="repeat" description="TPR" evidence="3">
    <location>
        <begin position="23"/>
        <end position="56"/>
    </location>
</feature>
<feature type="repeat" description="TPR" evidence="3">
    <location>
        <begin position="57"/>
        <end position="90"/>
    </location>
</feature>
<dbReference type="PANTHER" id="PTHR44943">
    <property type="entry name" value="CELLULOSE SYNTHASE OPERON PROTEIN C"/>
    <property type="match status" value="1"/>
</dbReference>
<evidence type="ECO:0000313" key="5">
    <source>
        <dbReference type="EMBL" id="CUR34718.1"/>
    </source>
</evidence>
<dbReference type="Proteomes" id="UP000184315">
    <property type="component" value="Unassembled WGS sequence"/>
</dbReference>
<dbReference type="PROSITE" id="PS50005">
    <property type="entry name" value="TPR"/>
    <property type="match status" value="8"/>
</dbReference>
<keyword evidence="1" id="KW-0677">Repeat</keyword>
<dbReference type="Pfam" id="PF13414">
    <property type="entry name" value="TPR_11"/>
    <property type="match status" value="2"/>
</dbReference>
<feature type="repeat" description="TPR" evidence="3">
    <location>
        <begin position="193"/>
        <end position="226"/>
    </location>
</feature>
<dbReference type="OrthoDB" id="9811589at2"/>
<dbReference type="Pfam" id="PF13174">
    <property type="entry name" value="TPR_6"/>
    <property type="match status" value="1"/>
</dbReference>
<dbReference type="SUPFAM" id="SSF53335">
    <property type="entry name" value="S-adenosyl-L-methionine-dependent methyltransferases"/>
    <property type="match status" value="1"/>
</dbReference>
<protein>
    <recommendedName>
        <fullName evidence="4">Methyltransferase type 11 domain-containing protein</fullName>
    </recommendedName>
</protein>
<evidence type="ECO:0000256" key="3">
    <source>
        <dbReference type="PROSITE-ProRule" id="PRU00339"/>
    </source>
</evidence>
<dbReference type="SMART" id="SM00028">
    <property type="entry name" value="TPR"/>
    <property type="match status" value="9"/>
</dbReference>
<feature type="domain" description="Methyltransferase type 11" evidence="4">
    <location>
        <begin position="438"/>
        <end position="534"/>
    </location>
</feature>
<organism evidence="5 6">
    <name type="scientific">Planktothrix tepida PCC 9214</name>
    <dbReference type="NCBI Taxonomy" id="671072"/>
    <lineage>
        <taxon>Bacteria</taxon>
        <taxon>Bacillati</taxon>
        <taxon>Cyanobacteriota</taxon>
        <taxon>Cyanophyceae</taxon>
        <taxon>Oscillatoriophycideae</taxon>
        <taxon>Oscillatoriales</taxon>
        <taxon>Microcoleaceae</taxon>
        <taxon>Planktothrix</taxon>
    </lineage>
</organism>
<dbReference type="GO" id="GO:0008757">
    <property type="term" value="F:S-adenosylmethionine-dependent methyltransferase activity"/>
    <property type="evidence" value="ECO:0007669"/>
    <property type="project" value="InterPro"/>
</dbReference>
<dbReference type="InterPro" id="IPR051685">
    <property type="entry name" value="Ycf3/AcsC/BcsC/TPR_MFPF"/>
</dbReference>
<accession>A0A1J1LR58</accession>
<evidence type="ECO:0000259" key="4">
    <source>
        <dbReference type="Pfam" id="PF08241"/>
    </source>
</evidence>
<gene>
    <name evidence="5" type="ORF">PL9214650157</name>
</gene>
<dbReference type="EMBL" id="CZDF01000172">
    <property type="protein sequence ID" value="CUR34718.1"/>
    <property type="molecule type" value="Genomic_DNA"/>
</dbReference>
<dbReference type="Gene3D" id="3.40.50.150">
    <property type="entry name" value="Vaccinia Virus protein VP39"/>
    <property type="match status" value="1"/>
</dbReference>
<dbReference type="STRING" id="671072.PL9214650157"/>
<sequence length="628" mass="73233">MNPSNPQDTILISPSTNLYAPLMSELYQQAIQYQESGQFPEAIACYQQLINIEPQSLLAYQRIGYYSLKLEQFEQAATAYQKVIELNPNEFWAYNNLGEAFIKLQRWEEAIPVYEKACQLDPNCFWVYNSLGECLAQTQQWEKAVPIYQKARELDPNYWGVYQKLGELLTTLERWEEVIPIYRRSLELKPDFFWSYIGLSKALIQLERWEEAIPVCQQAISIDPNFFWSYINLGDALSQLKRWQEAVNVYTTANQIKSDFFWSYKNLGDGLIQLQRWQEAIQTYQQALELNSTEASCYYNLGLAYLNLEQKKDAITCFETVLKLQPNNISAQEKLNELLGIPAINSSNASSNLLEPIDWLKYYPKSGQNPSYALPKSLSLGKNPQTGKWQFPVPPQEIMLVFAENEEYYLNSGKTQVQVMLSVLRECGYFLKTGSRILDFGCASGRILRQLADLSEICEIWGTDINADCITWCQQNMSPPFHFFVGTTMPHLPFEDRYFDLIYAGSVFTHIDDLADAWLLELRRILKPGGLAFITLQERFIFEKIKDFPEQWLSNNNVWPEEQKQACIQNYFEYINQDFGMFTLGRDTRSLVFYDLDYFQAKWKPFFQVLAVKQEAYYWQTGVLLKRL</sequence>
<dbReference type="Pfam" id="PF13176">
    <property type="entry name" value="TPR_7"/>
    <property type="match status" value="1"/>
</dbReference>
<feature type="repeat" description="TPR" evidence="3">
    <location>
        <begin position="91"/>
        <end position="124"/>
    </location>
</feature>
<evidence type="ECO:0000256" key="1">
    <source>
        <dbReference type="ARBA" id="ARBA00022737"/>
    </source>
</evidence>
<feature type="repeat" description="TPR" evidence="3">
    <location>
        <begin position="125"/>
        <end position="158"/>
    </location>
</feature>
<evidence type="ECO:0000256" key="2">
    <source>
        <dbReference type="ARBA" id="ARBA00022803"/>
    </source>
</evidence>
<keyword evidence="2 3" id="KW-0802">TPR repeat</keyword>
<dbReference type="Gene3D" id="1.25.40.10">
    <property type="entry name" value="Tetratricopeptide repeat domain"/>
    <property type="match status" value="2"/>
</dbReference>
<evidence type="ECO:0000313" key="6">
    <source>
        <dbReference type="Proteomes" id="UP000184315"/>
    </source>
</evidence>
<dbReference type="SUPFAM" id="SSF48452">
    <property type="entry name" value="TPR-like"/>
    <property type="match status" value="2"/>
</dbReference>
<feature type="repeat" description="TPR" evidence="3">
    <location>
        <begin position="295"/>
        <end position="328"/>
    </location>
</feature>
<dbReference type="Pfam" id="PF07719">
    <property type="entry name" value="TPR_2"/>
    <property type="match status" value="1"/>
</dbReference>
<dbReference type="InterPro" id="IPR011990">
    <property type="entry name" value="TPR-like_helical_dom_sf"/>
</dbReference>